<dbReference type="Pfam" id="PF02666">
    <property type="entry name" value="PS_Dcarbxylase"/>
    <property type="match status" value="1"/>
</dbReference>
<dbReference type="EC" id="4.1.1.65" evidence="3"/>
<evidence type="ECO:0000256" key="2">
    <source>
        <dbReference type="ARBA" id="ARBA00005189"/>
    </source>
</evidence>
<comment type="cofactor">
    <cofactor evidence="1">
        <name>pyruvate</name>
        <dbReference type="ChEBI" id="CHEBI:15361"/>
    </cofactor>
</comment>
<keyword evidence="8" id="KW-0594">Phospholipid biosynthesis</keyword>
<evidence type="ECO:0000313" key="14">
    <source>
        <dbReference type="Proteomes" id="UP000682134"/>
    </source>
</evidence>
<evidence type="ECO:0000256" key="4">
    <source>
        <dbReference type="ARBA" id="ARBA00022516"/>
    </source>
</evidence>
<evidence type="ECO:0000256" key="11">
    <source>
        <dbReference type="ARBA" id="ARBA00023317"/>
    </source>
</evidence>
<keyword evidence="9 13" id="KW-0456">Lyase</keyword>
<dbReference type="GO" id="GO:0004609">
    <property type="term" value="F:phosphatidylserine decarboxylase activity"/>
    <property type="evidence" value="ECO:0007669"/>
    <property type="project" value="UniProtKB-EC"/>
</dbReference>
<dbReference type="AlphaFoldDB" id="A0A940NGF1"/>
<evidence type="ECO:0000256" key="10">
    <source>
        <dbReference type="ARBA" id="ARBA00023264"/>
    </source>
</evidence>
<dbReference type="InterPro" id="IPR003817">
    <property type="entry name" value="PS_Dcarbxylase"/>
</dbReference>
<evidence type="ECO:0000256" key="3">
    <source>
        <dbReference type="ARBA" id="ARBA00012243"/>
    </source>
</evidence>
<evidence type="ECO:0000256" key="1">
    <source>
        <dbReference type="ARBA" id="ARBA00001928"/>
    </source>
</evidence>
<evidence type="ECO:0000313" key="13">
    <source>
        <dbReference type="EMBL" id="MBP0723760.1"/>
    </source>
</evidence>
<comment type="pathway">
    <text evidence="2">Lipid metabolism.</text>
</comment>
<evidence type="ECO:0000256" key="12">
    <source>
        <dbReference type="ARBA" id="ARBA00024326"/>
    </source>
</evidence>
<organism evidence="13 14">
    <name type="scientific">Gottfriedia endophytica</name>
    <dbReference type="NCBI Taxonomy" id="2820819"/>
    <lineage>
        <taxon>Bacteria</taxon>
        <taxon>Bacillati</taxon>
        <taxon>Bacillota</taxon>
        <taxon>Bacilli</taxon>
        <taxon>Bacillales</taxon>
        <taxon>Bacillaceae</taxon>
        <taxon>Gottfriedia</taxon>
    </lineage>
</organism>
<dbReference type="NCBIfam" id="TIGR00163">
    <property type="entry name" value="PS_decarb"/>
    <property type="match status" value="1"/>
</dbReference>
<proteinExistence type="predicted"/>
<evidence type="ECO:0000256" key="5">
    <source>
        <dbReference type="ARBA" id="ARBA00022793"/>
    </source>
</evidence>
<dbReference type="PANTHER" id="PTHR10067">
    <property type="entry name" value="PHOSPHATIDYLSERINE DECARBOXYLASE"/>
    <property type="match status" value="1"/>
</dbReference>
<evidence type="ECO:0000256" key="9">
    <source>
        <dbReference type="ARBA" id="ARBA00023239"/>
    </source>
</evidence>
<comment type="caution">
    <text evidence="13">The sequence shown here is derived from an EMBL/GenBank/DDBJ whole genome shotgun (WGS) entry which is preliminary data.</text>
</comment>
<comment type="pathway">
    <text evidence="12">Phospholipid metabolism; phosphatidylethanolamine biosynthesis.</text>
</comment>
<name>A0A940NGF1_9BACI</name>
<keyword evidence="11" id="KW-0670">Pyruvate</keyword>
<reference evidence="13" key="1">
    <citation type="submission" date="2021-04" db="EMBL/GenBank/DDBJ databases">
        <title>Genome seq and assembly of Bacillus sp.</title>
        <authorList>
            <person name="Chhetri G."/>
        </authorList>
    </citation>
    <scope>NUCLEOTIDE SEQUENCE</scope>
    <source>
        <strain evidence="13">RG28</strain>
    </source>
</reference>
<dbReference type="InterPro" id="IPR033177">
    <property type="entry name" value="PSD-B"/>
</dbReference>
<evidence type="ECO:0000256" key="7">
    <source>
        <dbReference type="ARBA" id="ARBA00023145"/>
    </source>
</evidence>
<keyword evidence="5" id="KW-0210">Decarboxylase</keyword>
<dbReference type="NCBIfam" id="NF002853">
    <property type="entry name" value="PRK03140.1"/>
    <property type="match status" value="1"/>
</dbReference>
<evidence type="ECO:0000256" key="8">
    <source>
        <dbReference type="ARBA" id="ARBA00023209"/>
    </source>
</evidence>
<dbReference type="GO" id="GO:0006646">
    <property type="term" value="P:phosphatidylethanolamine biosynthetic process"/>
    <property type="evidence" value="ECO:0007669"/>
    <property type="project" value="TreeGrafter"/>
</dbReference>
<keyword evidence="7" id="KW-0865">Zymogen</keyword>
<keyword evidence="14" id="KW-1185">Reference proteome</keyword>
<protein>
    <recommendedName>
        <fullName evidence="3">phosphatidylserine decarboxylase</fullName>
        <ecNumber evidence="3">4.1.1.65</ecNumber>
    </recommendedName>
</protein>
<sequence length="261" mass="29662">MKQSFYRMFIELTNNRLSSGFLRWFSNSRISKLMIKPYVKAFNLNMDESLNDLKNFPTLHSLFTRELKKDARTITTIENEIACPVDGVLESHGLIDEDIQFIVKGKTYSIIDMLGSKGVADKYNQGYYMVLYLSPSHYHRIHFPVDGEVTSHFELGSKSYPVNQAGLKYGKDPLSKNYRVISEIKNMVNNKYIAMIKVGAMFVNTIVVTNKEKEIIKGNEAGYFSFGSTVVLLFEKDSFEPDNSLKSGQAIIVGQPLGKLH</sequence>
<dbReference type="Proteomes" id="UP000682134">
    <property type="component" value="Unassembled WGS sequence"/>
</dbReference>
<keyword evidence="6" id="KW-0443">Lipid metabolism</keyword>
<keyword evidence="10" id="KW-1208">Phospholipid metabolism</keyword>
<accession>A0A940NGF1</accession>
<evidence type="ECO:0000256" key="6">
    <source>
        <dbReference type="ARBA" id="ARBA00023098"/>
    </source>
</evidence>
<dbReference type="PANTHER" id="PTHR10067:SF6">
    <property type="entry name" value="PHOSPHATIDYLSERINE DECARBOXYLASE PROENZYME, MITOCHONDRIAL"/>
    <property type="match status" value="1"/>
</dbReference>
<dbReference type="EMBL" id="JAGIYQ010000001">
    <property type="protein sequence ID" value="MBP0723760.1"/>
    <property type="molecule type" value="Genomic_DNA"/>
</dbReference>
<dbReference type="RefSeq" id="WP_209401468.1">
    <property type="nucleotide sequence ID" value="NZ_JAGIYQ010000001.1"/>
</dbReference>
<keyword evidence="4" id="KW-0444">Lipid biosynthesis</keyword>
<gene>
    <name evidence="13" type="ORF">J5Y03_01020</name>
</gene>